<evidence type="ECO:0000256" key="12">
    <source>
        <dbReference type="ARBA" id="ARBA00023033"/>
    </source>
</evidence>
<evidence type="ECO:0000256" key="8">
    <source>
        <dbReference type="ARBA" id="ARBA00022824"/>
    </source>
</evidence>
<keyword evidence="10 15" id="KW-0560">Oxidoreductase</keyword>
<keyword evidence="17" id="KW-1185">Reference proteome</keyword>
<dbReference type="PRINTS" id="PR00385">
    <property type="entry name" value="P450"/>
</dbReference>
<dbReference type="Proteomes" id="UP001153712">
    <property type="component" value="Chromosome 9"/>
</dbReference>
<comment type="subcellular location">
    <subcellularLocation>
        <location evidence="4">Endoplasmic reticulum membrane</location>
        <topology evidence="4">Peripheral membrane protein</topology>
    </subcellularLocation>
    <subcellularLocation>
        <location evidence="3">Microsome membrane</location>
        <topology evidence="3">Peripheral membrane protein</topology>
    </subcellularLocation>
</comment>
<evidence type="ECO:0000256" key="2">
    <source>
        <dbReference type="ARBA" id="ARBA00003690"/>
    </source>
</evidence>
<dbReference type="InterPro" id="IPR036396">
    <property type="entry name" value="Cyt_P450_sf"/>
</dbReference>
<dbReference type="EMBL" id="OU900102">
    <property type="protein sequence ID" value="CAG9865473.1"/>
    <property type="molecule type" value="Genomic_DNA"/>
</dbReference>
<dbReference type="Gene3D" id="1.10.630.10">
    <property type="entry name" value="Cytochrome P450"/>
    <property type="match status" value="1"/>
</dbReference>
<evidence type="ECO:0000256" key="13">
    <source>
        <dbReference type="ARBA" id="ARBA00023136"/>
    </source>
</evidence>
<keyword evidence="6 14" id="KW-0349">Heme</keyword>
<name>A0A9N9TZP9_PHYSR</name>
<evidence type="ECO:0000313" key="16">
    <source>
        <dbReference type="EMBL" id="CAG9865473.1"/>
    </source>
</evidence>
<evidence type="ECO:0000256" key="7">
    <source>
        <dbReference type="ARBA" id="ARBA00022723"/>
    </source>
</evidence>
<evidence type="ECO:0000256" key="6">
    <source>
        <dbReference type="ARBA" id="ARBA00022617"/>
    </source>
</evidence>
<dbReference type="AlphaFoldDB" id="A0A9N9TZP9"/>
<feature type="binding site" description="axial binding residue" evidence="14">
    <location>
        <position position="442"/>
    </location>
    <ligand>
        <name>heme</name>
        <dbReference type="ChEBI" id="CHEBI:30413"/>
    </ligand>
    <ligandPart>
        <name>Fe</name>
        <dbReference type="ChEBI" id="CHEBI:18248"/>
    </ligandPart>
</feature>
<evidence type="ECO:0000256" key="9">
    <source>
        <dbReference type="ARBA" id="ARBA00022848"/>
    </source>
</evidence>
<keyword evidence="13" id="KW-0472">Membrane</keyword>
<dbReference type="InterPro" id="IPR002401">
    <property type="entry name" value="Cyt_P450_E_grp-I"/>
</dbReference>
<keyword evidence="7 14" id="KW-0479">Metal-binding</keyword>
<protein>
    <recommendedName>
        <fullName evidence="18">Cytochrome P450 monooxygenase</fullName>
    </recommendedName>
</protein>
<dbReference type="Pfam" id="PF00067">
    <property type="entry name" value="p450"/>
    <property type="match status" value="1"/>
</dbReference>
<proteinExistence type="inferred from homology"/>
<dbReference type="GO" id="GO:0005506">
    <property type="term" value="F:iron ion binding"/>
    <property type="evidence" value="ECO:0007669"/>
    <property type="project" value="InterPro"/>
</dbReference>
<comment type="cofactor">
    <cofactor evidence="1 14">
        <name>heme</name>
        <dbReference type="ChEBI" id="CHEBI:30413"/>
    </cofactor>
</comment>
<evidence type="ECO:0000256" key="14">
    <source>
        <dbReference type="PIRSR" id="PIRSR602401-1"/>
    </source>
</evidence>
<gene>
    <name evidence="16" type="ORF">PHYEVI_LOCUS11706</name>
</gene>
<dbReference type="PRINTS" id="PR00463">
    <property type="entry name" value="EP450I"/>
</dbReference>
<dbReference type="GO" id="GO:0004497">
    <property type="term" value="F:monooxygenase activity"/>
    <property type="evidence" value="ECO:0007669"/>
    <property type="project" value="UniProtKB-KW"/>
</dbReference>
<evidence type="ECO:0000256" key="3">
    <source>
        <dbReference type="ARBA" id="ARBA00004174"/>
    </source>
</evidence>
<dbReference type="InterPro" id="IPR050196">
    <property type="entry name" value="Cytochrome_P450_Monoox"/>
</dbReference>
<evidence type="ECO:0000313" key="17">
    <source>
        <dbReference type="Proteomes" id="UP001153712"/>
    </source>
</evidence>
<evidence type="ECO:0008006" key="18">
    <source>
        <dbReference type="Google" id="ProtNLM"/>
    </source>
</evidence>
<dbReference type="SUPFAM" id="SSF48264">
    <property type="entry name" value="Cytochrome P450"/>
    <property type="match status" value="1"/>
</dbReference>
<evidence type="ECO:0000256" key="1">
    <source>
        <dbReference type="ARBA" id="ARBA00001971"/>
    </source>
</evidence>
<comment type="function">
    <text evidence="2">May be involved in the metabolism of insect hormones and in the breakdown of synthetic insecticides.</text>
</comment>
<dbReference type="OrthoDB" id="1470350at2759"/>
<dbReference type="GO" id="GO:0020037">
    <property type="term" value="F:heme binding"/>
    <property type="evidence" value="ECO:0007669"/>
    <property type="project" value="InterPro"/>
</dbReference>
<comment type="similarity">
    <text evidence="5 15">Belongs to the cytochrome P450 family.</text>
</comment>
<evidence type="ECO:0000256" key="5">
    <source>
        <dbReference type="ARBA" id="ARBA00010617"/>
    </source>
</evidence>
<dbReference type="GO" id="GO:0016705">
    <property type="term" value="F:oxidoreductase activity, acting on paired donors, with incorporation or reduction of molecular oxygen"/>
    <property type="evidence" value="ECO:0007669"/>
    <property type="project" value="InterPro"/>
</dbReference>
<reference evidence="16" key="1">
    <citation type="submission" date="2022-01" db="EMBL/GenBank/DDBJ databases">
        <authorList>
            <person name="King R."/>
        </authorList>
    </citation>
    <scope>NUCLEOTIDE SEQUENCE</scope>
</reference>
<accession>A0A9N9TZP9</accession>
<keyword evidence="12 15" id="KW-0503">Monooxygenase</keyword>
<sequence>MDNLSDILLAIFLTTLSTWYVKFLWSRRHLYLHAWNVPGPLAFPIVGSAYKALRSNAGLIEVFNEFYEYPGIIKVWFSTKLWYVVFEPKYLEKVFTSPDLLEKPHDYKRLTDIIGDTIFTPSVKKSKRYRRAVAPIFYKNAIDSYVKGFAESSADFAKVLRSLAGRKDLDVEMLCLRYTLDTTCKSIFGFGVPVSGSEAGEHDYGYCLRKVAEISTYRFVRIWFNVKLIYNMSRTKQEIDKWNNLIHAHILSMISTARRLQEIQTNSEDSKNGNSKYESDFFKSFIRGSEYTEEEIVDTIKSLFSAGVDTAASVLCSTLMMLALHPDAQQKVYEEVMEVVGHRQIEHTDLQHFRYTEMAIKESMRLFPPTIIFARDSTGAVNLGEYVLPKDGAVVIFPLVIHRNPTVWNDPLKFDPDRFLPDEMAQRSPYAFVPFSHGVRNCIGWQHAMWNLKTAIAGIIREVKVFTGYQSVEDIKLNCELVLTYTHGSKLWFEPRE</sequence>
<keyword evidence="11 14" id="KW-0408">Iron</keyword>
<dbReference type="InterPro" id="IPR001128">
    <property type="entry name" value="Cyt_P450"/>
</dbReference>
<keyword evidence="9" id="KW-0492">Microsome</keyword>
<dbReference type="GO" id="GO:0005789">
    <property type="term" value="C:endoplasmic reticulum membrane"/>
    <property type="evidence" value="ECO:0007669"/>
    <property type="project" value="UniProtKB-SubCell"/>
</dbReference>
<dbReference type="PROSITE" id="PS00086">
    <property type="entry name" value="CYTOCHROME_P450"/>
    <property type="match status" value="1"/>
</dbReference>
<evidence type="ECO:0000256" key="11">
    <source>
        <dbReference type="ARBA" id="ARBA00023004"/>
    </source>
</evidence>
<evidence type="ECO:0000256" key="15">
    <source>
        <dbReference type="RuleBase" id="RU000461"/>
    </source>
</evidence>
<dbReference type="InterPro" id="IPR017972">
    <property type="entry name" value="Cyt_P450_CS"/>
</dbReference>
<evidence type="ECO:0000256" key="10">
    <source>
        <dbReference type="ARBA" id="ARBA00023002"/>
    </source>
</evidence>
<organism evidence="16 17">
    <name type="scientific">Phyllotreta striolata</name>
    <name type="common">Striped flea beetle</name>
    <name type="synonym">Crioceris striolata</name>
    <dbReference type="NCBI Taxonomy" id="444603"/>
    <lineage>
        <taxon>Eukaryota</taxon>
        <taxon>Metazoa</taxon>
        <taxon>Ecdysozoa</taxon>
        <taxon>Arthropoda</taxon>
        <taxon>Hexapoda</taxon>
        <taxon>Insecta</taxon>
        <taxon>Pterygota</taxon>
        <taxon>Neoptera</taxon>
        <taxon>Endopterygota</taxon>
        <taxon>Coleoptera</taxon>
        <taxon>Polyphaga</taxon>
        <taxon>Cucujiformia</taxon>
        <taxon>Chrysomeloidea</taxon>
        <taxon>Chrysomelidae</taxon>
        <taxon>Galerucinae</taxon>
        <taxon>Alticini</taxon>
        <taxon>Phyllotreta</taxon>
    </lineage>
</organism>
<dbReference type="PANTHER" id="PTHR24291:SF189">
    <property type="entry name" value="CYTOCHROME P450 4C3-RELATED"/>
    <property type="match status" value="1"/>
</dbReference>
<evidence type="ECO:0000256" key="4">
    <source>
        <dbReference type="ARBA" id="ARBA00004406"/>
    </source>
</evidence>
<dbReference type="PANTHER" id="PTHR24291">
    <property type="entry name" value="CYTOCHROME P450 FAMILY 4"/>
    <property type="match status" value="1"/>
</dbReference>
<keyword evidence="8" id="KW-0256">Endoplasmic reticulum</keyword>